<sequence>MPVVSELRWAPRAGCGLLIRSAPPAPPPPVRQRAQLRRELTRRLRVPETWFSPQVDAEPRNDSFRTFCGWSSGIRWVAAGELSPGFLVDEVCYRCCLRKNANRPMHRSGPCRVWHFCPARLPTLFWQSVTNDTIPNNRHSRSKGFAAFARLYHSARLAPSDCSVGADSSQVSLRATDAADAGDLAHQAPRVACVQPVQQHFGDSRPPVPPLGNMSSSPKGLKTGQGVLEAACNALPIRNTGLQSPDRPNSCSSKNTNHGLIEASVPTPSIQS</sequence>
<dbReference type="Proteomes" id="UP000724584">
    <property type="component" value="Unassembled WGS sequence"/>
</dbReference>
<comment type="caution">
    <text evidence="1">The sequence shown here is derived from an EMBL/GenBank/DDBJ whole genome shotgun (WGS) entry which is preliminary data.</text>
</comment>
<evidence type="ECO:0000313" key="2">
    <source>
        <dbReference type="Proteomes" id="UP000724584"/>
    </source>
</evidence>
<gene>
    <name evidence="1" type="ORF">F5144DRAFT_595172</name>
</gene>
<reference evidence="1 2" key="1">
    <citation type="journal article" date="2021" name="Nat. Commun.">
        <title>Genetic determinants of endophytism in the Arabidopsis root mycobiome.</title>
        <authorList>
            <person name="Mesny F."/>
            <person name="Miyauchi S."/>
            <person name="Thiergart T."/>
            <person name="Pickel B."/>
            <person name="Atanasova L."/>
            <person name="Karlsson M."/>
            <person name="Huettel B."/>
            <person name="Barry K.W."/>
            <person name="Haridas S."/>
            <person name="Chen C."/>
            <person name="Bauer D."/>
            <person name="Andreopoulos W."/>
            <person name="Pangilinan J."/>
            <person name="LaButti K."/>
            <person name="Riley R."/>
            <person name="Lipzen A."/>
            <person name="Clum A."/>
            <person name="Drula E."/>
            <person name="Henrissat B."/>
            <person name="Kohler A."/>
            <person name="Grigoriev I.V."/>
            <person name="Martin F.M."/>
            <person name="Hacquard S."/>
        </authorList>
    </citation>
    <scope>NUCLEOTIDE SEQUENCE [LARGE SCALE GENOMIC DNA]</scope>
    <source>
        <strain evidence="1 2">MPI-SDFR-AT-0079</strain>
    </source>
</reference>
<accession>A0ACB7NZ60</accession>
<proteinExistence type="predicted"/>
<protein>
    <submittedName>
        <fullName evidence="1">Uncharacterized protein</fullName>
    </submittedName>
</protein>
<evidence type="ECO:0000313" key="1">
    <source>
        <dbReference type="EMBL" id="KAH6622903.1"/>
    </source>
</evidence>
<name>A0ACB7NZ60_9PEZI</name>
<dbReference type="EMBL" id="JAGIZQ010000006">
    <property type="protein sequence ID" value="KAH6622903.1"/>
    <property type="molecule type" value="Genomic_DNA"/>
</dbReference>
<organism evidence="1 2">
    <name type="scientific">Chaetomium tenue</name>
    <dbReference type="NCBI Taxonomy" id="1854479"/>
    <lineage>
        <taxon>Eukaryota</taxon>
        <taxon>Fungi</taxon>
        <taxon>Dikarya</taxon>
        <taxon>Ascomycota</taxon>
        <taxon>Pezizomycotina</taxon>
        <taxon>Sordariomycetes</taxon>
        <taxon>Sordariomycetidae</taxon>
        <taxon>Sordariales</taxon>
        <taxon>Chaetomiaceae</taxon>
        <taxon>Chaetomium</taxon>
    </lineage>
</organism>
<keyword evidence="2" id="KW-1185">Reference proteome</keyword>